<gene>
    <name evidence="2" type="ORF">FSB_LOCUS34761</name>
    <name evidence="3" type="ORF">FSB_LOCUS36257</name>
</gene>
<sequence>MGVLLSNLLWRLWKKALLYCLLAWLDSARTDSSFYLVKNSVEALWKSLGEMEVRLLHLPIEFLTPKALAILLVVLESPFMLMLSLSSRRDLWCWNSPIRLEVKCKEQQEDEKSLEAIKLLSSASPRTFSWKRVPGARTAHSDDAGMRSKLAARKRKLMKDVEGPSHSICDKVYEEDTRGRITLQEFLDEALKPGAKLKQKKAEEKVSGEFGGVSMSFSNKEE</sequence>
<protein>
    <recommendedName>
        <fullName evidence="4">EF-hand domain-containing protein</fullName>
    </recommendedName>
</protein>
<dbReference type="EMBL" id="OIVN01002846">
    <property type="protein sequence ID" value="SPD06879.1"/>
    <property type="molecule type" value="Genomic_DNA"/>
</dbReference>
<evidence type="ECO:0000313" key="3">
    <source>
        <dbReference type="EMBL" id="SPD08375.1"/>
    </source>
</evidence>
<accession>A0A2N9H8Z4</accession>
<dbReference type="AlphaFoldDB" id="A0A2N9H8Z4"/>
<evidence type="ECO:0000313" key="2">
    <source>
        <dbReference type="EMBL" id="SPD06879.1"/>
    </source>
</evidence>
<feature type="chain" id="PRO_5015084667" description="EF-hand domain-containing protein" evidence="1">
    <location>
        <begin position="29"/>
        <end position="222"/>
    </location>
</feature>
<dbReference type="EMBL" id="OIVN01003039">
    <property type="protein sequence ID" value="SPD08375.1"/>
    <property type="molecule type" value="Genomic_DNA"/>
</dbReference>
<organism evidence="3">
    <name type="scientific">Fagus sylvatica</name>
    <name type="common">Beechnut</name>
    <dbReference type="NCBI Taxonomy" id="28930"/>
    <lineage>
        <taxon>Eukaryota</taxon>
        <taxon>Viridiplantae</taxon>
        <taxon>Streptophyta</taxon>
        <taxon>Embryophyta</taxon>
        <taxon>Tracheophyta</taxon>
        <taxon>Spermatophyta</taxon>
        <taxon>Magnoliopsida</taxon>
        <taxon>eudicotyledons</taxon>
        <taxon>Gunneridae</taxon>
        <taxon>Pentapetalae</taxon>
        <taxon>rosids</taxon>
        <taxon>fabids</taxon>
        <taxon>Fagales</taxon>
        <taxon>Fagaceae</taxon>
        <taxon>Fagus</taxon>
    </lineage>
</organism>
<proteinExistence type="predicted"/>
<evidence type="ECO:0008006" key="4">
    <source>
        <dbReference type="Google" id="ProtNLM"/>
    </source>
</evidence>
<name>A0A2N9H8Z4_FAGSY</name>
<feature type="signal peptide" evidence="1">
    <location>
        <begin position="1"/>
        <end position="28"/>
    </location>
</feature>
<keyword evidence="1" id="KW-0732">Signal</keyword>
<reference evidence="3" key="1">
    <citation type="submission" date="2018-02" db="EMBL/GenBank/DDBJ databases">
        <authorList>
            <person name="Cohen D.B."/>
            <person name="Kent A.D."/>
        </authorList>
    </citation>
    <scope>NUCLEOTIDE SEQUENCE</scope>
</reference>
<evidence type="ECO:0000256" key="1">
    <source>
        <dbReference type="SAM" id="SignalP"/>
    </source>
</evidence>